<keyword evidence="1" id="KW-0175">Coiled coil</keyword>
<proteinExistence type="predicted"/>
<dbReference type="Proteomes" id="UP000494252">
    <property type="component" value="Unassembled WGS sequence"/>
</dbReference>
<evidence type="ECO:0000313" key="3">
    <source>
        <dbReference type="EMBL" id="CAB3790924.1"/>
    </source>
</evidence>
<keyword evidence="2" id="KW-0472">Membrane</keyword>
<dbReference type="AlphaFoldDB" id="A0A6J5G1H5"/>
<name>A0A6J5G1H5_9BURK</name>
<evidence type="ECO:0000256" key="1">
    <source>
        <dbReference type="SAM" id="Coils"/>
    </source>
</evidence>
<protein>
    <submittedName>
        <fullName evidence="3">Uncharacterized protein</fullName>
    </submittedName>
</protein>
<keyword evidence="2" id="KW-1133">Transmembrane helix</keyword>
<gene>
    <name evidence="3" type="ORF">LMG27177_02948</name>
</gene>
<keyword evidence="2" id="KW-0812">Transmembrane</keyword>
<accession>A0A6J5G1H5</accession>
<feature type="coiled-coil region" evidence="1">
    <location>
        <begin position="160"/>
        <end position="187"/>
    </location>
</feature>
<feature type="coiled-coil region" evidence="1">
    <location>
        <begin position="49"/>
        <end position="100"/>
    </location>
</feature>
<reference evidence="3 4" key="1">
    <citation type="submission" date="2020-04" db="EMBL/GenBank/DDBJ databases">
        <authorList>
            <person name="De Canck E."/>
        </authorList>
    </citation>
    <scope>NUCLEOTIDE SEQUENCE [LARGE SCALE GENOMIC DNA]</scope>
    <source>
        <strain evidence="3 4">LMG 27177</strain>
    </source>
</reference>
<sequence>MGLIGMNAHPEMQDNVSEGQEVRLTVDEKTLPELIHGQIGKLNELDAGVKKALDAAGKAEQRAKAARAQSAEWSLFGDKKKEAIEELQKAGVELAEAVQLGTQAQKLSFEFQARLIEVTKYLFTLGVSNIAANRAVVRELKMRLSGASAEELSDLAQQEVMSVIRQLQEQEDLLKKQEQVKNALTRHDSKITHLLTLNDELALSFKNQDEQHLVLAGKVDSMSQISKQQQDDVLSLQKQAAAQQTGLGTLADALTQTHSKAEEAAANMLARAEDLDVRFKERDAQQRALASTIHAMEQVSKSQQEDVSALRQQVLSQQSDLDRLTTALAEAGAHAERAKTSLRSTLNLRAALLVIWATVVPVALHFLR</sequence>
<evidence type="ECO:0000313" key="4">
    <source>
        <dbReference type="Proteomes" id="UP000494252"/>
    </source>
</evidence>
<evidence type="ECO:0000256" key="2">
    <source>
        <dbReference type="SAM" id="Phobius"/>
    </source>
</evidence>
<keyword evidence="4" id="KW-1185">Reference proteome</keyword>
<dbReference type="EMBL" id="CADIKI010000007">
    <property type="protein sequence ID" value="CAB3790924.1"/>
    <property type="molecule type" value="Genomic_DNA"/>
</dbReference>
<feature type="transmembrane region" description="Helical" evidence="2">
    <location>
        <begin position="346"/>
        <end position="367"/>
    </location>
</feature>
<organism evidence="3 4">
    <name type="scientific">Paraburkholderia fynbosensis</name>
    <dbReference type="NCBI Taxonomy" id="1200993"/>
    <lineage>
        <taxon>Bacteria</taxon>
        <taxon>Pseudomonadati</taxon>
        <taxon>Pseudomonadota</taxon>
        <taxon>Betaproteobacteria</taxon>
        <taxon>Burkholderiales</taxon>
        <taxon>Burkholderiaceae</taxon>
        <taxon>Paraburkholderia</taxon>
    </lineage>
</organism>
<dbReference type="RefSeq" id="WP_217468603.1">
    <property type="nucleotide sequence ID" value="NZ_CADIKI010000007.1"/>
</dbReference>